<accession>A0A8H7C6R1</accession>
<feature type="compositionally biased region" description="Polar residues" evidence="1">
    <location>
        <begin position="130"/>
        <end position="147"/>
    </location>
</feature>
<dbReference type="EMBL" id="JABXXO010000012">
    <property type="protein sequence ID" value="KAF7762544.1"/>
    <property type="molecule type" value="Genomic_DNA"/>
</dbReference>
<evidence type="ECO:0000256" key="1">
    <source>
        <dbReference type="SAM" id="MobiDB-lite"/>
    </source>
</evidence>
<name>A0A8H7C6R1_AGABI</name>
<gene>
    <name evidence="2" type="ORF">Agabi119p4_9137</name>
</gene>
<evidence type="ECO:0000313" key="2">
    <source>
        <dbReference type="EMBL" id="KAF7762544.1"/>
    </source>
</evidence>
<dbReference type="AlphaFoldDB" id="A0A8H7C6R1"/>
<evidence type="ECO:0008006" key="4">
    <source>
        <dbReference type="Google" id="ProtNLM"/>
    </source>
</evidence>
<dbReference type="Proteomes" id="UP000629468">
    <property type="component" value="Unassembled WGS sequence"/>
</dbReference>
<organism evidence="2 3">
    <name type="scientific">Agaricus bisporus var. burnettii</name>
    <dbReference type="NCBI Taxonomy" id="192524"/>
    <lineage>
        <taxon>Eukaryota</taxon>
        <taxon>Fungi</taxon>
        <taxon>Dikarya</taxon>
        <taxon>Basidiomycota</taxon>
        <taxon>Agaricomycotina</taxon>
        <taxon>Agaricomycetes</taxon>
        <taxon>Agaricomycetidae</taxon>
        <taxon>Agaricales</taxon>
        <taxon>Agaricineae</taxon>
        <taxon>Agaricaceae</taxon>
        <taxon>Agaricus</taxon>
    </lineage>
</organism>
<proteinExistence type="predicted"/>
<protein>
    <recommendedName>
        <fullName evidence="4">Retrotransposon gag domain-containing protein</fullName>
    </recommendedName>
</protein>
<comment type="caution">
    <text evidence="2">The sequence shown here is derived from an EMBL/GenBank/DDBJ whole genome shotgun (WGS) entry which is preliminary data.</text>
</comment>
<feature type="region of interest" description="Disordered" evidence="1">
    <location>
        <begin position="119"/>
        <end position="160"/>
    </location>
</feature>
<feature type="region of interest" description="Disordered" evidence="1">
    <location>
        <begin position="1"/>
        <end position="30"/>
    </location>
</feature>
<reference evidence="2 3" key="1">
    <citation type="journal article" name="Sci. Rep.">
        <title>Telomere-to-telomere assembled and centromere annotated genomes of the two main subspecies of the button mushroom Agaricus bisporus reveal especially polymorphic chromosome ends.</title>
        <authorList>
            <person name="Sonnenberg A.S.M."/>
            <person name="Sedaghat-Telgerd N."/>
            <person name="Lavrijssen B."/>
            <person name="Ohm R.A."/>
            <person name="Hendrickx P.M."/>
            <person name="Scholtmeijer K."/>
            <person name="Baars J.J.P."/>
            <person name="van Peer A."/>
        </authorList>
    </citation>
    <scope>NUCLEOTIDE SEQUENCE [LARGE SCALE GENOMIC DNA]</scope>
    <source>
        <strain evidence="2 3">H119_p4</strain>
    </source>
</reference>
<sequence>MEMIKNEEDEAPASMEELFDSLRNNFGDADEESTAVGNLRLIEQGSKSTEEHVQEVKRIARDSGYKGRALIEEFKRSLSGRIRKALMEAESPPTTIKSWYKRSMKLDRQWRQAKAKEDYYQRGQAKPQLRTHTPNNTFVRPQPQRQDPNAMDFNATAGPS</sequence>
<evidence type="ECO:0000313" key="3">
    <source>
        <dbReference type="Proteomes" id="UP000629468"/>
    </source>
</evidence>